<accession>A0A660SLR7</accession>
<evidence type="ECO:0000313" key="1">
    <source>
        <dbReference type="EMBL" id="RKX71748.1"/>
    </source>
</evidence>
<proteinExistence type="predicted"/>
<gene>
    <name evidence="1" type="ORF">DRP43_02190</name>
</gene>
<name>A0A660SLR7_UNCT6</name>
<protein>
    <submittedName>
        <fullName evidence="1">Uncharacterized protein</fullName>
    </submittedName>
</protein>
<sequence>MKKLLIGLLAVVFFLTMGISGFAEKKKKPEINLEARKQTVETRIEQIRYGSINGVTFLGEEIDFWSEFLKRLIKTGNLIGVSRNGRMLGGFEVSFYEGSSIDGICGVIPEEDKTTTWFWGAEYKGFPLLGDFTDIFKRFDPGVIIENGKLRFTLSFEFREEEIQKRTVE</sequence>
<reference evidence="1 2" key="1">
    <citation type="submission" date="2018-06" db="EMBL/GenBank/DDBJ databases">
        <title>Extensive metabolic versatility and redundancy in microbially diverse, dynamic hydrothermal sediments.</title>
        <authorList>
            <person name="Dombrowski N."/>
            <person name="Teske A."/>
            <person name="Baker B.J."/>
        </authorList>
    </citation>
    <scope>NUCLEOTIDE SEQUENCE [LARGE SCALE GENOMIC DNA]</scope>
    <source>
        <strain evidence="1">B10_G13</strain>
    </source>
</reference>
<evidence type="ECO:0000313" key="2">
    <source>
        <dbReference type="Proteomes" id="UP000271125"/>
    </source>
</evidence>
<organism evidence="1 2">
    <name type="scientific">candidate division TA06 bacterium</name>
    <dbReference type="NCBI Taxonomy" id="2250710"/>
    <lineage>
        <taxon>Bacteria</taxon>
        <taxon>Bacteria division TA06</taxon>
    </lineage>
</organism>
<dbReference type="AlphaFoldDB" id="A0A660SLR7"/>
<comment type="caution">
    <text evidence="1">The sequence shown here is derived from an EMBL/GenBank/DDBJ whole genome shotgun (WGS) entry which is preliminary data.</text>
</comment>
<dbReference type="EMBL" id="QNBD01000077">
    <property type="protein sequence ID" value="RKX71748.1"/>
    <property type="molecule type" value="Genomic_DNA"/>
</dbReference>
<dbReference type="Proteomes" id="UP000271125">
    <property type="component" value="Unassembled WGS sequence"/>
</dbReference>